<keyword evidence="1" id="KW-0472">Membrane</keyword>
<gene>
    <name evidence="2" type="ORF">EDD36DRAFT_197625</name>
</gene>
<feature type="transmembrane region" description="Helical" evidence="1">
    <location>
        <begin position="151"/>
        <end position="172"/>
    </location>
</feature>
<organism evidence="2 3">
    <name type="scientific">Exophiala viscosa</name>
    <dbReference type="NCBI Taxonomy" id="2486360"/>
    <lineage>
        <taxon>Eukaryota</taxon>
        <taxon>Fungi</taxon>
        <taxon>Dikarya</taxon>
        <taxon>Ascomycota</taxon>
        <taxon>Pezizomycotina</taxon>
        <taxon>Eurotiomycetes</taxon>
        <taxon>Chaetothyriomycetidae</taxon>
        <taxon>Chaetothyriales</taxon>
        <taxon>Herpotrichiellaceae</taxon>
        <taxon>Exophiala</taxon>
    </lineage>
</organism>
<feature type="transmembrane region" description="Helical" evidence="1">
    <location>
        <begin position="26"/>
        <end position="51"/>
    </location>
</feature>
<feature type="transmembrane region" description="Helical" evidence="1">
    <location>
        <begin position="63"/>
        <end position="88"/>
    </location>
</feature>
<name>A0AAN6E379_9EURO</name>
<evidence type="ECO:0000256" key="1">
    <source>
        <dbReference type="SAM" id="Phobius"/>
    </source>
</evidence>
<sequence length="198" mass="21901">MEFTRAVLQVDKQACAHARVRMWPSLALVVFLVVFVIIVIIVVVIVLRLVVIVLRLAVIVLRLVVGILFSFFIVVVLLFIIVVLRLILGFTFTIAFGSATLNFRVCQNRLADVVLAGHIASVAAGGREDDGFIVAGFGRIPIASFLANSLLLFRVILRVLVVTIFWICGLLLKRPYRSAYGPIAVCSGRFHVVRCLVR</sequence>
<proteinExistence type="predicted"/>
<accession>A0AAN6E379</accession>
<protein>
    <submittedName>
        <fullName evidence="2">Uncharacterized protein</fullName>
    </submittedName>
</protein>
<evidence type="ECO:0000313" key="3">
    <source>
        <dbReference type="Proteomes" id="UP001203852"/>
    </source>
</evidence>
<comment type="caution">
    <text evidence="2">The sequence shown here is derived from an EMBL/GenBank/DDBJ whole genome shotgun (WGS) entry which is preliminary data.</text>
</comment>
<dbReference type="Proteomes" id="UP001203852">
    <property type="component" value="Unassembled WGS sequence"/>
</dbReference>
<keyword evidence="3" id="KW-1185">Reference proteome</keyword>
<keyword evidence="1" id="KW-1133">Transmembrane helix</keyword>
<dbReference type="EMBL" id="MU404352">
    <property type="protein sequence ID" value="KAI1615815.1"/>
    <property type="molecule type" value="Genomic_DNA"/>
</dbReference>
<reference evidence="2" key="1">
    <citation type="journal article" date="2022" name="bioRxiv">
        <title>Deciphering the potential niche of two novel black yeast fungi from a biological soil crust based on their genomes, phenotypes, and melanin regulation.</title>
        <authorList>
            <consortium name="DOE Joint Genome Institute"/>
            <person name="Carr E.C."/>
            <person name="Barton Q."/>
            <person name="Grambo S."/>
            <person name="Sullivan M."/>
            <person name="Renfro C.M."/>
            <person name="Kuo A."/>
            <person name="Pangilinan J."/>
            <person name="Lipzen A."/>
            <person name="Keymanesh K."/>
            <person name="Savage E."/>
            <person name="Barry K."/>
            <person name="Grigoriev I.V."/>
            <person name="Riekhof W.R."/>
            <person name="Harris S.S."/>
        </authorList>
    </citation>
    <scope>NUCLEOTIDE SEQUENCE</scope>
    <source>
        <strain evidence="2">JF 03-4F</strain>
    </source>
</reference>
<evidence type="ECO:0000313" key="2">
    <source>
        <dbReference type="EMBL" id="KAI1615815.1"/>
    </source>
</evidence>
<keyword evidence="1" id="KW-0812">Transmembrane</keyword>
<dbReference type="AlphaFoldDB" id="A0AAN6E379"/>